<reference evidence="1 2" key="1">
    <citation type="submission" date="2014-02" db="EMBL/GenBank/DDBJ databases">
        <title>The small core and large imbalanced accessory genome model reveals a collaborative survival strategy of Sorangium cellulosum strains in nature.</title>
        <authorList>
            <person name="Han K."/>
            <person name="Peng R."/>
            <person name="Blom J."/>
            <person name="Li Y.-Z."/>
        </authorList>
    </citation>
    <scope>NUCLEOTIDE SEQUENCE [LARGE SCALE GENOMIC DNA]</scope>
    <source>
        <strain evidence="1 2">So0008-312</strain>
    </source>
</reference>
<organism evidence="1 2">
    <name type="scientific">Sorangium cellulosum</name>
    <name type="common">Polyangium cellulosum</name>
    <dbReference type="NCBI Taxonomy" id="56"/>
    <lineage>
        <taxon>Bacteria</taxon>
        <taxon>Pseudomonadati</taxon>
        <taxon>Myxococcota</taxon>
        <taxon>Polyangia</taxon>
        <taxon>Polyangiales</taxon>
        <taxon>Polyangiaceae</taxon>
        <taxon>Sorangium</taxon>
    </lineage>
</organism>
<accession>A0A150Q810</accession>
<evidence type="ECO:0000313" key="2">
    <source>
        <dbReference type="Proteomes" id="UP000075260"/>
    </source>
</evidence>
<comment type="caution">
    <text evidence="1">The sequence shown here is derived from an EMBL/GenBank/DDBJ whole genome shotgun (WGS) entry which is preliminary data.</text>
</comment>
<sequence length="70" mass="7569">MVLHPLAEALDWTDAAVLMDRGRLRRQGDTRDVIKPGAVESIYDVRLVPGGALGFQLPAESEARRGGSLP</sequence>
<proteinExistence type="predicted"/>
<dbReference type="AlphaFoldDB" id="A0A150Q810"/>
<dbReference type="EMBL" id="JEMA01000947">
    <property type="protein sequence ID" value="KYF64013.1"/>
    <property type="molecule type" value="Genomic_DNA"/>
</dbReference>
<gene>
    <name evidence="1" type="ORF">BE15_43915</name>
</gene>
<name>A0A150Q810_SORCE</name>
<dbReference type="Proteomes" id="UP000075260">
    <property type="component" value="Unassembled WGS sequence"/>
</dbReference>
<evidence type="ECO:0000313" key="1">
    <source>
        <dbReference type="EMBL" id="KYF64013.1"/>
    </source>
</evidence>
<protein>
    <submittedName>
        <fullName evidence="1">Uncharacterized protein</fullName>
    </submittedName>
</protein>